<dbReference type="OrthoDB" id="5297217at2759"/>
<sequence>MDNLGPQPLWGWIRELAPRAGLETFRLQAYTFNNGDAGIPRRFVLNLALAHGATLKHFMVGESYMTLSDVECLCSKFPGLETLVCSVSSPDVDSIIHAIAGAKHLQTLTLQVKWIPGDARNTGTSISVEDAKRMMLRSKDSKLRTISVGHYQYTGKWVLHEEEDEKLQFVVSADKAGEGWHT</sequence>
<keyword evidence="2" id="KW-1185">Reference proteome</keyword>
<gene>
    <name evidence="1" type="ORF">AAE3_LOCUS2592</name>
</gene>
<accession>A0A8S0VXA1</accession>
<dbReference type="EMBL" id="CACVBS010000029">
    <property type="protein sequence ID" value="CAA7260411.1"/>
    <property type="molecule type" value="Genomic_DNA"/>
</dbReference>
<organism evidence="1 2">
    <name type="scientific">Cyclocybe aegerita</name>
    <name type="common">Black poplar mushroom</name>
    <name type="synonym">Agrocybe aegerita</name>
    <dbReference type="NCBI Taxonomy" id="1973307"/>
    <lineage>
        <taxon>Eukaryota</taxon>
        <taxon>Fungi</taxon>
        <taxon>Dikarya</taxon>
        <taxon>Basidiomycota</taxon>
        <taxon>Agaricomycotina</taxon>
        <taxon>Agaricomycetes</taxon>
        <taxon>Agaricomycetidae</taxon>
        <taxon>Agaricales</taxon>
        <taxon>Agaricineae</taxon>
        <taxon>Bolbitiaceae</taxon>
        <taxon>Cyclocybe</taxon>
    </lineage>
</organism>
<comment type="caution">
    <text evidence="1">The sequence shown here is derived from an EMBL/GenBank/DDBJ whole genome shotgun (WGS) entry which is preliminary data.</text>
</comment>
<name>A0A8S0VXA1_CYCAE</name>
<dbReference type="AlphaFoldDB" id="A0A8S0VXA1"/>
<proteinExistence type="predicted"/>
<dbReference type="Proteomes" id="UP000467700">
    <property type="component" value="Unassembled WGS sequence"/>
</dbReference>
<evidence type="ECO:0000313" key="1">
    <source>
        <dbReference type="EMBL" id="CAA7260411.1"/>
    </source>
</evidence>
<protein>
    <submittedName>
        <fullName evidence="1">Uncharacterized protein</fullName>
    </submittedName>
</protein>
<reference evidence="1 2" key="1">
    <citation type="submission" date="2020-01" db="EMBL/GenBank/DDBJ databases">
        <authorList>
            <person name="Gupta K D."/>
        </authorList>
    </citation>
    <scope>NUCLEOTIDE SEQUENCE [LARGE SCALE GENOMIC DNA]</scope>
</reference>
<evidence type="ECO:0000313" key="2">
    <source>
        <dbReference type="Proteomes" id="UP000467700"/>
    </source>
</evidence>